<gene>
    <name evidence="1" type="ORF">P154DRAFT_204428</name>
</gene>
<evidence type="ECO:0000313" key="2">
    <source>
        <dbReference type="Proteomes" id="UP000799779"/>
    </source>
</evidence>
<reference evidence="1" key="1">
    <citation type="journal article" date="2020" name="Stud. Mycol.">
        <title>101 Dothideomycetes genomes: a test case for predicting lifestyles and emergence of pathogens.</title>
        <authorList>
            <person name="Haridas S."/>
            <person name="Albert R."/>
            <person name="Binder M."/>
            <person name="Bloem J."/>
            <person name="Labutti K."/>
            <person name="Salamov A."/>
            <person name="Andreopoulos B."/>
            <person name="Baker S."/>
            <person name="Barry K."/>
            <person name="Bills G."/>
            <person name="Bluhm B."/>
            <person name="Cannon C."/>
            <person name="Castanera R."/>
            <person name="Culley D."/>
            <person name="Daum C."/>
            <person name="Ezra D."/>
            <person name="Gonzalez J."/>
            <person name="Henrissat B."/>
            <person name="Kuo A."/>
            <person name="Liang C."/>
            <person name="Lipzen A."/>
            <person name="Lutzoni F."/>
            <person name="Magnuson J."/>
            <person name="Mondo S."/>
            <person name="Nolan M."/>
            <person name="Ohm R."/>
            <person name="Pangilinan J."/>
            <person name="Park H.-J."/>
            <person name="Ramirez L."/>
            <person name="Alfaro M."/>
            <person name="Sun H."/>
            <person name="Tritt A."/>
            <person name="Yoshinaga Y."/>
            <person name="Zwiers L.-H."/>
            <person name="Turgeon B."/>
            <person name="Goodwin S."/>
            <person name="Spatafora J."/>
            <person name="Crous P."/>
            <person name="Grigoriev I."/>
        </authorList>
    </citation>
    <scope>NUCLEOTIDE SEQUENCE</scope>
    <source>
        <strain evidence="1">CBS 123094</strain>
    </source>
</reference>
<organism evidence="1 2">
    <name type="scientific">Amniculicola lignicola CBS 123094</name>
    <dbReference type="NCBI Taxonomy" id="1392246"/>
    <lineage>
        <taxon>Eukaryota</taxon>
        <taxon>Fungi</taxon>
        <taxon>Dikarya</taxon>
        <taxon>Ascomycota</taxon>
        <taxon>Pezizomycotina</taxon>
        <taxon>Dothideomycetes</taxon>
        <taxon>Pleosporomycetidae</taxon>
        <taxon>Pleosporales</taxon>
        <taxon>Amniculicolaceae</taxon>
        <taxon>Amniculicola</taxon>
    </lineage>
</organism>
<proteinExistence type="predicted"/>
<protein>
    <submittedName>
        <fullName evidence="1">Uncharacterized protein</fullName>
    </submittedName>
</protein>
<dbReference type="Proteomes" id="UP000799779">
    <property type="component" value="Unassembled WGS sequence"/>
</dbReference>
<dbReference type="AlphaFoldDB" id="A0A6A5WMD6"/>
<accession>A0A6A5WMD6</accession>
<name>A0A6A5WMD6_9PLEO</name>
<keyword evidence="2" id="KW-1185">Reference proteome</keyword>
<evidence type="ECO:0000313" key="1">
    <source>
        <dbReference type="EMBL" id="KAF2000235.1"/>
    </source>
</evidence>
<dbReference type="EMBL" id="ML977590">
    <property type="protein sequence ID" value="KAF2000235.1"/>
    <property type="molecule type" value="Genomic_DNA"/>
</dbReference>
<sequence length="148" mass="16758">MCETRRWRGYSCRWLDCVMCAVNRDGLRCCGLGAVEQPCLMMLDLGDLWLVCRLSLAMHGEQGSAVTARRCRKRVWYWRALLFVDGGALDGRGALSPISPFPELLRNRHPGKYFSAPGNHHHHHRVTPDKASTIRISKPACNPNNPIF</sequence>